<dbReference type="InterPro" id="IPR045864">
    <property type="entry name" value="aa-tRNA-synth_II/BPL/LPL"/>
</dbReference>
<evidence type="ECO:0000256" key="9">
    <source>
        <dbReference type="ARBA" id="ARBA00023146"/>
    </source>
</evidence>
<dbReference type="AlphaFoldDB" id="A0A8X6GC47"/>
<dbReference type="GO" id="GO:0005829">
    <property type="term" value="C:cytosol"/>
    <property type="evidence" value="ECO:0007669"/>
    <property type="project" value="TreeGrafter"/>
</dbReference>
<proteinExistence type="inferred from homology"/>
<evidence type="ECO:0000256" key="6">
    <source>
        <dbReference type="ARBA" id="ARBA00022840"/>
    </source>
</evidence>
<dbReference type="EMBL" id="BMAO01025147">
    <property type="protein sequence ID" value="GFR00783.1"/>
    <property type="molecule type" value="Genomic_DNA"/>
</dbReference>
<feature type="domain" description="Alanyl-transfer RNA synthetases family profile" evidence="10">
    <location>
        <begin position="1"/>
        <end position="96"/>
    </location>
</feature>
<dbReference type="Gene3D" id="3.30.930.10">
    <property type="entry name" value="Bira Bifunctional Protein, Domain 2"/>
    <property type="match status" value="1"/>
</dbReference>
<accession>A0A8X6GC47</accession>
<keyword evidence="9" id="KW-0030">Aminoacyl-tRNA synthetase</keyword>
<dbReference type="InterPro" id="IPR050058">
    <property type="entry name" value="Ala-tRNA_ligase"/>
</dbReference>
<keyword evidence="7" id="KW-0694">RNA-binding</keyword>
<dbReference type="GO" id="GO:0004813">
    <property type="term" value="F:alanine-tRNA ligase activity"/>
    <property type="evidence" value="ECO:0007669"/>
    <property type="project" value="UniProtKB-EC"/>
</dbReference>
<dbReference type="InterPro" id="IPR018164">
    <property type="entry name" value="Ala-tRNA-synth_IIc_N"/>
</dbReference>
<evidence type="ECO:0000256" key="7">
    <source>
        <dbReference type="ARBA" id="ARBA00022884"/>
    </source>
</evidence>
<sequence length="96" mass="10849">MEFNKDEEGNLHKLPKKCIDTGMGLERIAAVMQNVHDNYDIDLFSALISKSQEYCGRTENKIAHKIIADHLRAAAFLIAEGVLPGKRQELRITQIN</sequence>
<dbReference type="PRINTS" id="PR00980">
    <property type="entry name" value="TRNASYNTHALA"/>
</dbReference>
<keyword evidence="8" id="KW-0648">Protein biosynthesis</keyword>
<dbReference type="GO" id="GO:0002161">
    <property type="term" value="F:aminoacyl-tRNA deacylase activity"/>
    <property type="evidence" value="ECO:0007669"/>
    <property type="project" value="TreeGrafter"/>
</dbReference>
<keyword evidence="6" id="KW-0067">ATP-binding</keyword>
<gene>
    <name evidence="11" type="primary">alaS</name>
    <name evidence="11" type="ORF">TNCT_269571</name>
</gene>
<dbReference type="Proteomes" id="UP000887116">
    <property type="component" value="Unassembled WGS sequence"/>
</dbReference>
<dbReference type="OrthoDB" id="2423964at2759"/>
<protein>
    <recommendedName>
        <fullName evidence="2">alanine--tRNA ligase</fullName>
        <ecNumber evidence="2">6.1.1.7</ecNumber>
    </recommendedName>
</protein>
<evidence type="ECO:0000313" key="11">
    <source>
        <dbReference type="EMBL" id="GFR00783.1"/>
    </source>
</evidence>
<keyword evidence="12" id="KW-1185">Reference proteome</keyword>
<evidence type="ECO:0000256" key="3">
    <source>
        <dbReference type="ARBA" id="ARBA00022555"/>
    </source>
</evidence>
<evidence type="ECO:0000256" key="8">
    <source>
        <dbReference type="ARBA" id="ARBA00022917"/>
    </source>
</evidence>
<dbReference type="GO" id="GO:0000049">
    <property type="term" value="F:tRNA binding"/>
    <property type="evidence" value="ECO:0007669"/>
    <property type="project" value="UniProtKB-KW"/>
</dbReference>
<dbReference type="GO" id="GO:0005524">
    <property type="term" value="F:ATP binding"/>
    <property type="evidence" value="ECO:0007669"/>
    <property type="project" value="UniProtKB-KW"/>
</dbReference>
<dbReference type="PANTHER" id="PTHR11777:SF9">
    <property type="entry name" value="ALANINE--TRNA LIGASE, CYTOPLASMIC"/>
    <property type="match status" value="1"/>
</dbReference>
<dbReference type="PROSITE" id="PS50860">
    <property type="entry name" value="AA_TRNA_LIGASE_II_ALA"/>
    <property type="match status" value="1"/>
</dbReference>
<dbReference type="SUPFAM" id="SSF101353">
    <property type="entry name" value="Putative anticodon-binding domain of alanyl-tRNA synthetase (AlaRS)"/>
    <property type="match status" value="1"/>
</dbReference>
<evidence type="ECO:0000256" key="4">
    <source>
        <dbReference type="ARBA" id="ARBA00022598"/>
    </source>
</evidence>
<name>A0A8X6GC47_TRICU</name>
<dbReference type="InterPro" id="IPR018162">
    <property type="entry name" value="Ala-tRNA-ligase_IIc_anticod-bd"/>
</dbReference>
<dbReference type="SUPFAM" id="SSF55681">
    <property type="entry name" value="Class II aaRS and biotin synthetases"/>
    <property type="match status" value="1"/>
</dbReference>
<evidence type="ECO:0000259" key="10">
    <source>
        <dbReference type="PROSITE" id="PS50860"/>
    </source>
</evidence>
<keyword evidence="3" id="KW-0820">tRNA-binding</keyword>
<organism evidence="11 12">
    <name type="scientific">Trichonephila clavata</name>
    <name type="common">Joro spider</name>
    <name type="synonym">Nephila clavata</name>
    <dbReference type="NCBI Taxonomy" id="2740835"/>
    <lineage>
        <taxon>Eukaryota</taxon>
        <taxon>Metazoa</taxon>
        <taxon>Ecdysozoa</taxon>
        <taxon>Arthropoda</taxon>
        <taxon>Chelicerata</taxon>
        <taxon>Arachnida</taxon>
        <taxon>Araneae</taxon>
        <taxon>Araneomorphae</taxon>
        <taxon>Entelegynae</taxon>
        <taxon>Araneoidea</taxon>
        <taxon>Nephilidae</taxon>
        <taxon>Trichonephila</taxon>
    </lineage>
</organism>
<dbReference type="PANTHER" id="PTHR11777">
    <property type="entry name" value="ALANYL-TRNA SYNTHETASE"/>
    <property type="match status" value="1"/>
</dbReference>
<evidence type="ECO:0000313" key="12">
    <source>
        <dbReference type="Proteomes" id="UP000887116"/>
    </source>
</evidence>
<reference evidence="11" key="1">
    <citation type="submission" date="2020-07" db="EMBL/GenBank/DDBJ databases">
        <title>Multicomponent nature underlies the extraordinary mechanical properties of spider dragline silk.</title>
        <authorList>
            <person name="Kono N."/>
            <person name="Nakamura H."/>
            <person name="Mori M."/>
            <person name="Yoshida Y."/>
            <person name="Ohtoshi R."/>
            <person name="Malay A.D."/>
            <person name="Moran D.A.P."/>
            <person name="Tomita M."/>
            <person name="Numata K."/>
            <person name="Arakawa K."/>
        </authorList>
    </citation>
    <scope>NUCLEOTIDE SEQUENCE</scope>
</reference>
<keyword evidence="4 11" id="KW-0436">Ligase</keyword>
<comment type="similarity">
    <text evidence="1">Belongs to the class-II aminoacyl-tRNA synthetase family.</text>
</comment>
<keyword evidence="5" id="KW-0547">Nucleotide-binding</keyword>
<dbReference type="EC" id="6.1.1.7" evidence="2"/>
<comment type="caution">
    <text evidence="11">The sequence shown here is derived from an EMBL/GenBank/DDBJ whole genome shotgun (WGS) entry which is preliminary data.</text>
</comment>
<dbReference type="InterPro" id="IPR018165">
    <property type="entry name" value="Ala-tRNA-synth_IIc_core"/>
</dbReference>
<evidence type="ECO:0000256" key="5">
    <source>
        <dbReference type="ARBA" id="ARBA00022741"/>
    </source>
</evidence>
<evidence type="ECO:0000256" key="1">
    <source>
        <dbReference type="ARBA" id="ARBA00008226"/>
    </source>
</evidence>
<dbReference type="InterPro" id="IPR002318">
    <property type="entry name" value="Ala-tRNA-lgiase_IIc"/>
</dbReference>
<dbReference type="GO" id="GO:0006419">
    <property type="term" value="P:alanyl-tRNA aminoacylation"/>
    <property type="evidence" value="ECO:0007669"/>
    <property type="project" value="InterPro"/>
</dbReference>
<dbReference type="Pfam" id="PF01411">
    <property type="entry name" value="tRNA-synt_2c"/>
    <property type="match status" value="1"/>
</dbReference>
<evidence type="ECO:0000256" key="2">
    <source>
        <dbReference type="ARBA" id="ARBA00013168"/>
    </source>
</evidence>